<dbReference type="InterPro" id="IPR009576">
    <property type="entry name" value="Biofilm_formation_YgiB"/>
</dbReference>
<keyword evidence="3" id="KW-1185">Reference proteome</keyword>
<dbReference type="Pfam" id="PF06693">
    <property type="entry name" value="DUF1190"/>
    <property type="match status" value="1"/>
</dbReference>
<dbReference type="KEGG" id="gsn:YC6258_00017"/>
<dbReference type="AlphaFoldDB" id="A0A0C5VF88"/>
<dbReference type="PATRIC" id="fig|1445510.3.peg.16"/>
<evidence type="ECO:0000256" key="1">
    <source>
        <dbReference type="SAM" id="MobiDB-lite"/>
    </source>
</evidence>
<name>A0A0C5VF88_9GAMM</name>
<gene>
    <name evidence="2" type="ORF">YC6258_00017</name>
</gene>
<feature type="region of interest" description="Disordered" evidence="1">
    <location>
        <begin position="181"/>
        <end position="206"/>
    </location>
</feature>
<dbReference type="HOGENOM" id="CLU_095624_0_0_6"/>
<dbReference type="RefSeq" id="WP_044615241.1">
    <property type="nucleotide sequence ID" value="NZ_CP007142.1"/>
</dbReference>
<evidence type="ECO:0000313" key="2">
    <source>
        <dbReference type="EMBL" id="AJQ92073.1"/>
    </source>
</evidence>
<protein>
    <submittedName>
        <fullName evidence="2">Putative integral membrane protein</fullName>
    </submittedName>
</protein>
<sequence>MKRTRAINLDRMRKSRSSHAVKPLALAIATTTLVACSSKEEAIVYRDVNQCIEQNPSNEAACQAAYQEALQKAQDSGPKYNTRSDCEVDFGANNCTPYNASGHSWFMPAMAGFMLANLLDRNNYRSAPLYTSYSYGSPAYGRWTTVDGNVYGSSRSYGSVRVDNDAFKSKPKVTRTISRGGFGSTVSAKSSWGGSSKSSSRSSWGG</sequence>
<feature type="compositionally biased region" description="Low complexity" evidence="1">
    <location>
        <begin position="187"/>
        <end position="206"/>
    </location>
</feature>
<evidence type="ECO:0000313" key="3">
    <source>
        <dbReference type="Proteomes" id="UP000032266"/>
    </source>
</evidence>
<accession>A0A0C5VF88</accession>
<organism evidence="2 3">
    <name type="scientific">Gynuella sunshinyii YC6258</name>
    <dbReference type="NCBI Taxonomy" id="1445510"/>
    <lineage>
        <taxon>Bacteria</taxon>
        <taxon>Pseudomonadati</taxon>
        <taxon>Pseudomonadota</taxon>
        <taxon>Gammaproteobacteria</taxon>
        <taxon>Oceanospirillales</taxon>
        <taxon>Saccharospirillaceae</taxon>
        <taxon>Gynuella</taxon>
    </lineage>
</organism>
<proteinExistence type="predicted"/>
<dbReference type="Proteomes" id="UP000032266">
    <property type="component" value="Chromosome"/>
</dbReference>
<reference evidence="2 3" key="1">
    <citation type="submission" date="2014-01" db="EMBL/GenBank/DDBJ databases">
        <title>Full genme sequencing of cellulolytic bacterium Gynuella sunshinyii YC6258T gen. nov., sp. nov.</title>
        <authorList>
            <person name="Khan H."/>
            <person name="Chung E.J."/>
            <person name="Chung Y.R."/>
        </authorList>
    </citation>
    <scope>NUCLEOTIDE SEQUENCE [LARGE SCALE GENOMIC DNA]</scope>
    <source>
        <strain evidence="2 3">YC6258</strain>
    </source>
</reference>
<dbReference type="STRING" id="1445510.YC6258_00017"/>
<dbReference type="OrthoDB" id="5903948at2"/>
<dbReference type="EMBL" id="CP007142">
    <property type="protein sequence ID" value="AJQ92073.1"/>
    <property type="molecule type" value="Genomic_DNA"/>
</dbReference>